<dbReference type="Proteomes" id="UP000016943">
    <property type="component" value="Chromosome"/>
</dbReference>
<organism evidence="3 4">
    <name type="scientific">Corynebacterium argentoratense DSM 44202</name>
    <dbReference type="NCBI Taxonomy" id="1348662"/>
    <lineage>
        <taxon>Bacteria</taxon>
        <taxon>Bacillati</taxon>
        <taxon>Actinomycetota</taxon>
        <taxon>Actinomycetes</taxon>
        <taxon>Mycobacteriales</taxon>
        <taxon>Corynebacteriaceae</taxon>
        <taxon>Corynebacterium</taxon>
    </lineage>
</organism>
<dbReference type="EMBL" id="CP006365">
    <property type="protein sequence ID" value="AGU14858.1"/>
    <property type="molecule type" value="Genomic_DNA"/>
</dbReference>
<dbReference type="AlphaFoldDB" id="U3GWK8"/>
<evidence type="ECO:0000256" key="1">
    <source>
        <dbReference type="ARBA" id="ARBA00009981"/>
    </source>
</evidence>
<name>U3GWK8_9CORY</name>
<dbReference type="PATRIC" id="fig|1348662.3.peg.695"/>
<dbReference type="SUPFAM" id="SSF143120">
    <property type="entry name" value="YefM-like"/>
    <property type="match status" value="1"/>
</dbReference>
<evidence type="ECO:0000313" key="3">
    <source>
        <dbReference type="EMBL" id="AGU14858.1"/>
    </source>
</evidence>
<evidence type="ECO:0000313" key="4">
    <source>
        <dbReference type="Proteomes" id="UP000016943"/>
    </source>
</evidence>
<reference evidence="3 4" key="1">
    <citation type="journal article" date="2013" name="Genome Announc.">
        <title>Whole-Genome Sequence of the Clinical Strain Corynebacterium argentoratense DSM 44202, Isolated from a Human Throat Specimen.</title>
        <authorList>
            <person name="Bomholt C."/>
            <person name="Glaub A."/>
            <person name="Gravermann K."/>
            <person name="Albersmeier A."/>
            <person name="Brinkrolf K."/>
            <person name="Ruckert C."/>
            <person name="Tauch A."/>
        </authorList>
    </citation>
    <scope>NUCLEOTIDE SEQUENCE [LARGE SCALE GENOMIC DNA]</scope>
    <source>
        <strain evidence="3">DSM 44202</strain>
    </source>
</reference>
<dbReference type="KEGG" id="caz:CARG_03545"/>
<sequence length="92" mass="10463">MRNLYKLYYKVMTSVTLSRFRSRQSDYIAAAQREPVEITSRGAGRRAVVVSPEFFDRALQALEDQADVRGAAEARNEEGRVSHAELMRELGL</sequence>
<dbReference type="InterPro" id="IPR036165">
    <property type="entry name" value="YefM-like_sf"/>
</dbReference>
<dbReference type="Pfam" id="PF02604">
    <property type="entry name" value="PhdYeFM_antitox"/>
    <property type="match status" value="1"/>
</dbReference>
<proteinExistence type="inferred from homology"/>
<gene>
    <name evidence="3" type="ORF">CARG_03545</name>
</gene>
<comment type="similarity">
    <text evidence="1 2">Belongs to the phD/YefM antitoxin family.</text>
</comment>
<dbReference type="eggNOG" id="ENOG5033B6F">
    <property type="taxonomic scope" value="Bacteria"/>
</dbReference>
<accession>U3GWK8</accession>
<dbReference type="InterPro" id="IPR006442">
    <property type="entry name" value="Antitoxin_Phd/YefM"/>
</dbReference>
<comment type="function">
    <text evidence="2">Antitoxin component of a type II toxin-antitoxin (TA) system.</text>
</comment>
<keyword evidence="4" id="KW-1185">Reference proteome</keyword>
<protein>
    <recommendedName>
        <fullName evidence="2">Antitoxin</fullName>
    </recommendedName>
</protein>
<dbReference type="HOGENOM" id="CLU_160748_1_0_11"/>
<dbReference type="Gene3D" id="3.40.1620.10">
    <property type="entry name" value="YefM-like domain"/>
    <property type="match status" value="1"/>
</dbReference>
<dbReference type="NCBIfam" id="TIGR01552">
    <property type="entry name" value="phd_fam"/>
    <property type="match status" value="1"/>
</dbReference>
<evidence type="ECO:0000256" key="2">
    <source>
        <dbReference type="RuleBase" id="RU362080"/>
    </source>
</evidence>